<keyword evidence="2" id="KW-1185">Reference proteome</keyword>
<reference evidence="2" key="1">
    <citation type="journal article" date="2019" name="Int. J. Syst. Evol. Microbiol.">
        <title>The Global Catalogue of Microorganisms (GCM) 10K type strain sequencing project: providing services to taxonomists for standard genome sequencing and annotation.</title>
        <authorList>
            <consortium name="The Broad Institute Genomics Platform"/>
            <consortium name="The Broad Institute Genome Sequencing Center for Infectious Disease"/>
            <person name="Wu L."/>
            <person name="Ma J."/>
        </authorList>
    </citation>
    <scope>NUCLEOTIDE SEQUENCE [LARGE SCALE GENOMIC DNA]</scope>
    <source>
        <strain evidence="2">KCTC 12907</strain>
    </source>
</reference>
<evidence type="ECO:0000313" key="1">
    <source>
        <dbReference type="EMBL" id="MFC7148090.1"/>
    </source>
</evidence>
<sequence>MTAGDGQAEPMWLTYLRERYAVAVEQAERYPYTAAGLLRADSADAVLKLHAAQLGQPADRVVGMLFAKRYSVLIMGVLSALSLFDRMPELRPDKVRFRVTHEAEMEYMLEEADLAAEDLPAAGEERARRAQRHRERLLAEHIGPVFAAVAGRTGIRPGPMWSLLSTNIRNMYERLLHDASLPLSRERKGIVEADRAALLDRSLRVVPGFDRNPLAVRQRTFSHPAYEGPPIFVRSACCLAYHLTENGQSHGYCATCPKATPEERLAKLV</sequence>
<name>A0ABW2FBE0_9BACL</name>
<dbReference type="EMBL" id="JBHTAI010000003">
    <property type="protein sequence ID" value="MFC7148090.1"/>
    <property type="molecule type" value="Genomic_DNA"/>
</dbReference>
<gene>
    <name evidence="1" type="ORF">ACFQMJ_06025</name>
</gene>
<organism evidence="1 2">
    <name type="scientific">Cohnella cellulosilytica</name>
    <dbReference type="NCBI Taxonomy" id="986710"/>
    <lineage>
        <taxon>Bacteria</taxon>
        <taxon>Bacillati</taxon>
        <taxon>Bacillota</taxon>
        <taxon>Bacilli</taxon>
        <taxon>Bacillales</taxon>
        <taxon>Paenibacillaceae</taxon>
        <taxon>Cohnella</taxon>
    </lineage>
</organism>
<evidence type="ECO:0008006" key="3">
    <source>
        <dbReference type="Google" id="ProtNLM"/>
    </source>
</evidence>
<comment type="caution">
    <text evidence="1">The sequence shown here is derived from an EMBL/GenBank/DDBJ whole genome shotgun (WGS) entry which is preliminary data.</text>
</comment>
<dbReference type="Proteomes" id="UP001596378">
    <property type="component" value="Unassembled WGS sequence"/>
</dbReference>
<evidence type="ECO:0000313" key="2">
    <source>
        <dbReference type="Proteomes" id="UP001596378"/>
    </source>
</evidence>
<accession>A0ABW2FBE0</accession>
<dbReference type="RefSeq" id="WP_378047442.1">
    <property type="nucleotide sequence ID" value="NZ_JBHMDN010000013.1"/>
</dbReference>
<protein>
    <recommendedName>
        <fullName evidence="3">Ferric iron reductase protein FhuF</fullName>
    </recommendedName>
</protein>
<proteinExistence type="predicted"/>